<evidence type="ECO:0000313" key="5">
    <source>
        <dbReference type="Proteomes" id="UP000827284"/>
    </source>
</evidence>
<evidence type="ECO:0000256" key="2">
    <source>
        <dbReference type="SAM" id="MobiDB-lite"/>
    </source>
</evidence>
<keyword evidence="1" id="KW-0175">Coiled coil</keyword>
<reference evidence="4" key="1">
    <citation type="submission" date="2021-11" db="EMBL/GenBank/DDBJ databases">
        <authorList>
            <person name="Herlambang A."/>
            <person name="Guo Y."/>
            <person name="Takashima Y."/>
            <person name="Nishizawa T."/>
        </authorList>
    </citation>
    <scope>NUCLEOTIDE SEQUENCE</scope>
    <source>
        <strain evidence="4">E1425</strain>
    </source>
</reference>
<feature type="compositionally biased region" description="Basic and acidic residues" evidence="2">
    <location>
        <begin position="69"/>
        <end position="118"/>
    </location>
</feature>
<organism evidence="4 5">
    <name type="scientific">Entomortierella parvispora</name>
    <dbReference type="NCBI Taxonomy" id="205924"/>
    <lineage>
        <taxon>Eukaryota</taxon>
        <taxon>Fungi</taxon>
        <taxon>Fungi incertae sedis</taxon>
        <taxon>Mucoromycota</taxon>
        <taxon>Mortierellomycotina</taxon>
        <taxon>Mortierellomycetes</taxon>
        <taxon>Mortierellales</taxon>
        <taxon>Mortierellaceae</taxon>
        <taxon>Entomortierella</taxon>
    </lineage>
</organism>
<comment type="caution">
    <text evidence="4">The sequence shown here is derived from an EMBL/GenBank/DDBJ whole genome shotgun (WGS) entry which is preliminary data.</text>
</comment>
<evidence type="ECO:0000259" key="3">
    <source>
        <dbReference type="Pfam" id="PF10544"/>
    </source>
</evidence>
<protein>
    <recommendedName>
        <fullName evidence="3">Bacteriophage T5 Orf172 DNA-binding domain-containing protein</fullName>
    </recommendedName>
</protein>
<dbReference type="EMBL" id="BQFW01000013">
    <property type="protein sequence ID" value="GJJ77500.1"/>
    <property type="molecule type" value="Genomic_DNA"/>
</dbReference>
<feature type="region of interest" description="Disordered" evidence="2">
    <location>
        <begin position="40"/>
        <end position="59"/>
    </location>
</feature>
<gene>
    <name evidence="4" type="ORF">EMPS_09859</name>
</gene>
<feature type="region of interest" description="Disordered" evidence="2">
    <location>
        <begin position="9"/>
        <end position="33"/>
    </location>
</feature>
<name>A0A9P3M100_9FUNG</name>
<proteinExistence type="predicted"/>
<dbReference type="InterPro" id="IPR018306">
    <property type="entry name" value="Phage_T5_Orf172_DNA-bd"/>
</dbReference>
<accession>A0A9P3M100</accession>
<dbReference type="Pfam" id="PF10544">
    <property type="entry name" value="T5orf172"/>
    <property type="match status" value="1"/>
</dbReference>
<sequence>MVPIMTFCLTDERDHDDGQVPSLPPSPKTTINSSIVTEAPDVENLVPNDSSEVPDHDDSTLALKEDGLNQATEKESESEHRVSTLDVTDPHLKKKVTETDKTEAEDSGDRPPLCDHVDSGYPPSTSSSHDILQEEIDKLTTQLHESQLLAERLKNEVKETKEELQGRDQMIVKLNEDLEVAKYSLPDLSPNPDFCLAFWKDTFMPCKNQPKEGAMMCVDHINFPLFISSLDKDKKKRIYCFPDNYEIPTKFKYAMGRKYLKKDREEKQIPKGTKCYLGGCGRDAKVIICDGPEDEPTPLCEYHDDEKPLSSCIPELYGGIVYGRLFPEHGIYDHLPAGRLIRQRYRHSSPVTAKDYIGYLYAYVPNSRRNQHEKQNSAENRKWNLVKIGLATDLSSRKRQHEYACEKDIEVLKNFSPFVEDTTAIKEIKKGKEIRKGMPCRYAGLFEGLLHGMFVRAKVYDCPVKCGKKHTEWFHFGKYDPEWSITAVIERGDGLVKRLMEFYPVPENSKSGPGKSYLAPKDRIFYFDYLELFAQIEE</sequence>
<keyword evidence="5" id="KW-1185">Reference proteome</keyword>
<dbReference type="Proteomes" id="UP000827284">
    <property type="component" value="Unassembled WGS sequence"/>
</dbReference>
<reference evidence="4" key="2">
    <citation type="journal article" date="2022" name="Microbiol. Resour. Announc.">
        <title>Whole-Genome Sequence of Entomortierella parvispora E1425, a Mucoromycotan Fungus Associated with Burkholderiaceae-Related Endosymbiotic Bacteria.</title>
        <authorList>
            <person name="Herlambang A."/>
            <person name="Guo Y."/>
            <person name="Takashima Y."/>
            <person name="Narisawa K."/>
            <person name="Ohta H."/>
            <person name="Nishizawa T."/>
        </authorList>
    </citation>
    <scope>NUCLEOTIDE SEQUENCE</scope>
    <source>
        <strain evidence="4">E1425</strain>
    </source>
</reference>
<evidence type="ECO:0000256" key="1">
    <source>
        <dbReference type="SAM" id="Coils"/>
    </source>
</evidence>
<dbReference type="AlphaFoldDB" id="A0A9P3M100"/>
<evidence type="ECO:0000313" key="4">
    <source>
        <dbReference type="EMBL" id="GJJ77500.1"/>
    </source>
</evidence>
<feature type="region of interest" description="Disordered" evidence="2">
    <location>
        <begin position="69"/>
        <end position="129"/>
    </location>
</feature>
<feature type="coiled-coil region" evidence="1">
    <location>
        <begin position="129"/>
        <end position="170"/>
    </location>
</feature>
<feature type="domain" description="Bacteriophage T5 Orf172 DNA-binding" evidence="3">
    <location>
        <begin position="359"/>
        <end position="476"/>
    </location>
</feature>